<name>A0A9D0ZYZ5_9ACTN</name>
<feature type="region of interest" description="Disordered" evidence="1">
    <location>
        <begin position="1"/>
        <end position="110"/>
    </location>
</feature>
<dbReference type="Proteomes" id="UP000824261">
    <property type="component" value="Unassembled WGS sequence"/>
</dbReference>
<dbReference type="GO" id="GO:0015074">
    <property type="term" value="P:DNA integration"/>
    <property type="evidence" value="ECO:0007669"/>
    <property type="project" value="InterPro"/>
</dbReference>
<feature type="compositionally biased region" description="Basic and acidic residues" evidence="1">
    <location>
        <begin position="76"/>
        <end position="90"/>
    </location>
</feature>
<feature type="region of interest" description="Disordered" evidence="1">
    <location>
        <begin position="197"/>
        <end position="228"/>
    </location>
</feature>
<dbReference type="InterPro" id="IPR012337">
    <property type="entry name" value="RNaseH-like_sf"/>
</dbReference>
<proteinExistence type="predicted"/>
<feature type="compositionally biased region" description="Basic residues" evidence="1">
    <location>
        <begin position="64"/>
        <end position="75"/>
    </location>
</feature>
<feature type="compositionally biased region" description="Basic residues" evidence="1">
    <location>
        <begin position="204"/>
        <end position="213"/>
    </location>
</feature>
<evidence type="ECO:0000313" key="3">
    <source>
        <dbReference type="EMBL" id="HIR00771.1"/>
    </source>
</evidence>
<dbReference type="GO" id="GO:0003676">
    <property type="term" value="F:nucleic acid binding"/>
    <property type="evidence" value="ECO:0007669"/>
    <property type="project" value="InterPro"/>
</dbReference>
<organism evidence="3 4">
    <name type="scientific">Candidatus Aveggerthella stercoripullorum</name>
    <dbReference type="NCBI Taxonomy" id="2840688"/>
    <lineage>
        <taxon>Bacteria</taxon>
        <taxon>Bacillati</taxon>
        <taxon>Actinomycetota</taxon>
        <taxon>Coriobacteriia</taxon>
        <taxon>Eggerthellales</taxon>
        <taxon>Eggerthellaceae</taxon>
        <taxon>Eggerthellaceae incertae sedis</taxon>
        <taxon>Candidatus Aveggerthella</taxon>
    </lineage>
</organism>
<feature type="compositionally biased region" description="Basic and acidic residues" evidence="1">
    <location>
        <begin position="17"/>
        <end position="33"/>
    </location>
</feature>
<dbReference type="PANTHER" id="PTHR46889:SF4">
    <property type="entry name" value="TRANSPOSASE INSO FOR INSERTION SEQUENCE ELEMENT IS911B-RELATED"/>
    <property type="match status" value="1"/>
</dbReference>
<reference evidence="3" key="1">
    <citation type="submission" date="2020-10" db="EMBL/GenBank/DDBJ databases">
        <authorList>
            <person name="Gilroy R."/>
        </authorList>
    </citation>
    <scope>NUCLEOTIDE SEQUENCE</scope>
    <source>
        <strain evidence="3">ChiGjej1B1-2707</strain>
    </source>
</reference>
<feature type="region of interest" description="Disordered" evidence="1">
    <location>
        <begin position="137"/>
        <end position="185"/>
    </location>
</feature>
<reference evidence="3" key="2">
    <citation type="journal article" date="2021" name="PeerJ">
        <title>Extensive microbial diversity within the chicken gut microbiome revealed by metagenomics and culture.</title>
        <authorList>
            <person name="Gilroy R."/>
            <person name="Ravi A."/>
            <person name="Getino M."/>
            <person name="Pursley I."/>
            <person name="Horton D.L."/>
            <person name="Alikhan N.F."/>
            <person name="Baker D."/>
            <person name="Gharbi K."/>
            <person name="Hall N."/>
            <person name="Watson M."/>
            <person name="Adriaenssens E.M."/>
            <person name="Foster-Nyarko E."/>
            <person name="Jarju S."/>
            <person name="Secka A."/>
            <person name="Antonio M."/>
            <person name="Oren A."/>
            <person name="Chaudhuri R.R."/>
            <person name="La Ragione R."/>
            <person name="Hildebrand F."/>
            <person name="Pallen M.J."/>
        </authorList>
    </citation>
    <scope>NUCLEOTIDE SEQUENCE</scope>
    <source>
        <strain evidence="3">ChiGjej1B1-2707</strain>
    </source>
</reference>
<comment type="caution">
    <text evidence="3">The sequence shown here is derived from an EMBL/GenBank/DDBJ whole genome shotgun (WGS) entry which is preliminary data.</text>
</comment>
<sequence>MATPGWTVSRGPAEGGSDGRPKAPEAFHRRAQEADCVALQRREAAKRDHARARSREHDAAKADRLHRRRRLAARRRQQDARAEQGHRAGAREQGAPHGGRRPKASGADVRAKATAIAANADRCPASAQCEILGVPRSTYHCPRPRPEPPPAPDPVEPDAPAVRAEGKGGHGARKAKAPLERRGVVASRRRISRVMREDGLSSAHGRKRFKARPGKPNEAELPSVLGRPFDGRAPRTHVRSDLACVRAGGSWRCVRLPVDLCSREVVGRSAGSSKGAKLVKAAFATLEFPIPDIEVSRTDRGSELDNAEIGLMLEAFGIERSLSAKGCPYDNAADESTNKVLKAELAYRDGFSDLRDLQAKLSDCVHWHNNFRIRSTLGYMSPVEFRKAGLILSKPSK</sequence>
<dbReference type="PROSITE" id="PS50994">
    <property type="entry name" value="INTEGRASE"/>
    <property type="match status" value="1"/>
</dbReference>
<dbReference type="InterPro" id="IPR001584">
    <property type="entry name" value="Integrase_cat-core"/>
</dbReference>
<dbReference type="NCBIfam" id="NF033516">
    <property type="entry name" value="transpos_IS3"/>
    <property type="match status" value="1"/>
</dbReference>
<accession>A0A9D0ZYZ5</accession>
<evidence type="ECO:0000313" key="4">
    <source>
        <dbReference type="Proteomes" id="UP000824261"/>
    </source>
</evidence>
<dbReference type="InterPro" id="IPR050900">
    <property type="entry name" value="Transposase_IS3/IS150/IS904"/>
</dbReference>
<dbReference type="SUPFAM" id="SSF53098">
    <property type="entry name" value="Ribonuclease H-like"/>
    <property type="match status" value="1"/>
</dbReference>
<protein>
    <submittedName>
        <fullName evidence="3">IS3 family transposase</fullName>
    </submittedName>
</protein>
<dbReference type="PANTHER" id="PTHR46889">
    <property type="entry name" value="TRANSPOSASE INSF FOR INSERTION SEQUENCE IS3B-RELATED"/>
    <property type="match status" value="1"/>
</dbReference>
<feature type="domain" description="Integrase catalytic" evidence="2">
    <location>
        <begin position="230"/>
        <end position="390"/>
    </location>
</feature>
<evidence type="ECO:0000256" key="1">
    <source>
        <dbReference type="SAM" id="MobiDB-lite"/>
    </source>
</evidence>
<dbReference type="Gene3D" id="3.30.420.10">
    <property type="entry name" value="Ribonuclease H-like superfamily/Ribonuclease H"/>
    <property type="match status" value="1"/>
</dbReference>
<evidence type="ECO:0000259" key="2">
    <source>
        <dbReference type="PROSITE" id="PS50994"/>
    </source>
</evidence>
<dbReference type="EMBL" id="DVGB01000005">
    <property type="protein sequence ID" value="HIR00771.1"/>
    <property type="molecule type" value="Genomic_DNA"/>
</dbReference>
<gene>
    <name evidence="3" type="ORF">IAA69_00615</name>
</gene>
<feature type="compositionally biased region" description="Basic and acidic residues" evidence="1">
    <location>
        <begin position="40"/>
        <end position="63"/>
    </location>
</feature>
<dbReference type="Pfam" id="PF13333">
    <property type="entry name" value="rve_2"/>
    <property type="match status" value="1"/>
</dbReference>
<dbReference type="InterPro" id="IPR036397">
    <property type="entry name" value="RNaseH_sf"/>
</dbReference>
<dbReference type="InterPro" id="IPR048020">
    <property type="entry name" value="Transpos_IS3"/>
</dbReference>
<dbReference type="AlphaFoldDB" id="A0A9D0ZYZ5"/>